<dbReference type="Pfam" id="PF00550">
    <property type="entry name" value="PP-binding"/>
    <property type="match status" value="1"/>
</dbReference>
<dbReference type="Gene3D" id="3.30.559.10">
    <property type="entry name" value="Chloramphenicol acetyltransferase-like domain"/>
    <property type="match status" value="1"/>
</dbReference>
<dbReference type="GO" id="GO:0031177">
    <property type="term" value="F:phosphopantetheine binding"/>
    <property type="evidence" value="ECO:0007669"/>
    <property type="project" value="TreeGrafter"/>
</dbReference>
<dbReference type="EMBL" id="MDJW01000008">
    <property type="protein sequence ID" value="OUE20721.1"/>
    <property type="molecule type" value="Genomic_DNA"/>
</dbReference>
<dbReference type="GO" id="GO:0043041">
    <property type="term" value="P:amino acid activation for nonribosomal peptide biosynthetic process"/>
    <property type="evidence" value="ECO:0007669"/>
    <property type="project" value="TreeGrafter"/>
</dbReference>
<dbReference type="PANTHER" id="PTHR45527:SF1">
    <property type="entry name" value="FATTY ACID SYNTHASE"/>
    <property type="match status" value="1"/>
</dbReference>
<evidence type="ECO:0000256" key="1">
    <source>
        <dbReference type="ARBA" id="ARBA00001957"/>
    </source>
</evidence>
<dbReference type="InterPro" id="IPR006162">
    <property type="entry name" value="Ppantetheine_attach_site"/>
</dbReference>
<dbReference type="Gene3D" id="3.40.50.12780">
    <property type="entry name" value="N-terminal domain of ligase-like"/>
    <property type="match status" value="1"/>
</dbReference>
<protein>
    <submittedName>
        <fullName evidence="8">Linear gramicidin synthase subunit D</fullName>
    </submittedName>
</protein>
<dbReference type="InterPro" id="IPR023213">
    <property type="entry name" value="CAT-like_dom_sf"/>
</dbReference>
<dbReference type="PANTHER" id="PTHR45527">
    <property type="entry name" value="NONRIBOSOMAL PEPTIDE SYNTHETASE"/>
    <property type="match status" value="1"/>
</dbReference>
<dbReference type="GO" id="GO:0008610">
    <property type="term" value="P:lipid biosynthetic process"/>
    <property type="evidence" value="ECO:0007669"/>
    <property type="project" value="UniProtKB-ARBA"/>
</dbReference>
<keyword evidence="2" id="KW-0596">Phosphopantetheine</keyword>
<dbReference type="SUPFAM" id="SSF47336">
    <property type="entry name" value="ACP-like"/>
    <property type="match status" value="1"/>
</dbReference>
<evidence type="ECO:0000259" key="6">
    <source>
        <dbReference type="Pfam" id="PF00550"/>
    </source>
</evidence>
<dbReference type="InterPro" id="IPR001242">
    <property type="entry name" value="Condensation_dom"/>
</dbReference>
<dbReference type="Pfam" id="PF00501">
    <property type="entry name" value="AMP-binding"/>
    <property type="match status" value="1"/>
</dbReference>
<name>A0A251Y8Y7_9MICO</name>
<dbReference type="PROSITE" id="PS00455">
    <property type="entry name" value="AMP_BINDING"/>
    <property type="match status" value="1"/>
</dbReference>
<dbReference type="AlphaFoldDB" id="A0A251Y8Y7"/>
<feature type="region of interest" description="Disordered" evidence="4">
    <location>
        <begin position="68"/>
        <end position="90"/>
    </location>
</feature>
<evidence type="ECO:0000313" key="8">
    <source>
        <dbReference type="EMBL" id="OUE20721.1"/>
    </source>
</evidence>
<evidence type="ECO:0000259" key="7">
    <source>
        <dbReference type="Pfam" id="PF00668"/>
    </source>
</evidence>
<dbReference type="InterPro" id="IPR045851">
    <property type="entry name" value="AMP-bd_C_sf"/>
</dbReference>
<dbReference type="GO" id="GO:0005737">
    <property type="term" value="C:cytoplasm"/>
    <property type="evidence" value="ECO:0007669"/>
    <property type="project" value="TreeGrafter"/>
</dbReference>
<feature type="domain" description="Condensation" evidence="7">
    <location>
        <begin position="88"/>
        <end position="479"/>
    </location>
</feature>
<dbReference type="Pfam" id="PF00668">
    <property type="entry name" value="Condensation"/>
    <property type="match status" value="1"/>
</dbReference>
<proteinExistence type="predicted"/>
<feature type="domain" description="AMP-dependent synthetase/ligase" evidence="5">
    <location>
        <begin position="505"/>
        <end position="823"/>
    </location>
</feature>
<evidence type="ECO:0000256" key="2">
    <source>
        <dbReference type="ARBA" id="ARBA00022450"/>
    </source>
</evidence>
<evidence type="ECO:0000313" key="9">
    <source>
        <dbReference type="Proteomes" id="UP000194837"/>
    </source>
</evidence>
<evidence type="ECO:0000256" key="4">
    <source>
        <dbReference type="SAM" id="MobiDB-lite"/>
    </source>
</evidence>
<dbReference type="InterPro" id="IPR020845">
    <property type="entry name" value="AMP-binding_CS"/>
</dbReference>
<dbReference type="GO" id="GO:0003824">
    <property type="term" value="F:catalytic activity"/>
    <property type="evidence" value="ECO:0007669"/>
    <property type="project" value="InterPro"/>
</dbReference>
<dbReference type="Gene3D" id="1.10.1200.10">
    <property type="entry name" value="ACP-like"/>
    <property type="match status" value="1"/>
</dbReference>
<evidence type="ECO:0000256" key="3">
    <source>
        <dbReference type="ARBA" id="ARBA00022553"/>
    </source>
</evidence>
<dbReference type="InterPro" id="IPR036736">
    <property type="entry name" value="ACP-like_sf"/>
</dbReference>
<keyword evidence="3" id="KW-0597">Phosphoprotein</keyword>
<dbReference type="Gene3D" id="3.30.559.30">
    <property type="entry name" value="Nonribosomal peptide synthetase, condensation domain"/>
    <property type="match status" value="1"/>
</dbReference>
<comment type="caution">
    <text evidence="8">The sequence shown here is derived from an EMBL/GenBank/DDBJ whole genome shotgun (WGS) entry which is preliminary data.</text>
</comment>
<dbReference type="Gene3D" id="3.30.300.30">
    <property type="match status" value="1"/>
</dbReference>
<dbReference type="InterPro" id="IPR042099">
    <property type="entry name" value="ANL_N_sf"/>
</dbReference>
<dbReference type="InterPro" id="IPR000873">
    <property type="entry name" value="AMP-dep_synth/lig_dom"/>
</dbReference>
<dbReference type="CDD" id="cd05930">
    <property type="entry name" value="A_NRPS"/>
    <property type="match status" value="1"/>
</dbReference>
<dbReference type="SUPFAM" id="SSF52777">
    <property type="entry name" value="CoA-dependent acyltransferases"/>
    <property type="match status" value="2"/>
</dbReference>
<dbReference type="SUPFAM" id="SSF56801">
    <property type="entry name" value="Acetyl-CoA synthetase-like"/>
    <property type="match status" value="1"/>
</dbReference>
<evidence type="ECO:0000259" key="5">
    <source>
        <dbReference type="Pfam" id="PF00501"/>
    </source>
</evidence>
<dbReference type="RefSeq" id="WP_086521299.1">
    <property type="nucleotide sequence ID" value="NZ_MDJW01000008.1"/>
</dbReference>
<dbReference type="GO" id="GO:0044550">
    <property type="term" value="P:secondary metabolite biosynthetic process"/>
    <property type="evidence" value="ECO:0007669"/>
    <property type="project" value="TreeGrafter"/>
</dbReference>
<comment type="cofactor">
    <cofactor evidence="1">
        <name>pantetheine 4'-phosphate</name>
        <dbReference type="ChEBI" id="CHEBI:47942"/>
    </cofactor>
</comment>
<reference evidence="8 9" key="1">
    <citation type="submission" date="2016-08" db="EMBL/GenBank/DDBJ databases">
        <title>Genome sequence of Clavibacter michiganensis spp strain CFBP7494.</title>
        <authorList>
            <person name="Thapa S.P."/>
            <person name="Coaker G."/>
            <person name="Jacques M.-A."/>
        </authorList>
    </citation>
    <scope>NUCLEOTIDE SEQUENCE [LARGE SCALE GENOMIC DNA]</scope>
    <source>
        <strain evidence="8">CFBP7494</strain>
    </source>
</reference>
<dbReference type="PROSITE" id="PS00012">
    <property type="entry name" value="PHOSPHOPANTETHEINE"/>
    <property type="match status" value="1"/>
</dbReference>
<organism evidence="8 9">
    <name type="scientific">Clavibacter michiganensis</name>
    <dbReference type="NCBI Taxonomy" id="28447"/>
    <lineage>
        <taxon>Bacteria</taxon>
        <taxon>Bacillati</taxon>
        <taxon>Actinomycetota</taxon>
        <taxon>Actinomycetes</taxon>
        <taxon>Micrococcales</taxon>
        <taxon>Microbacteriaceae</taxon>
        <taxon>Clavibacter</taxon>
    </lineage>
</organism>
<gene>
    <name evidence="8" type="primary">lgrD_2</name>
    <name evidence="8" type="ORF">BFL34_01539</name>
</gene>
<dbReference type="Proteomes" id="UP000194837">
    <property type="component" value="Unassembled WGS sequence"/>
</dbReference>
<dbReference type="InterPro" id="IPR009081">
    <property type="entry name" value="PP-bd_ACP"/>
</dbReference>
<feature type="domain" description="Carrier" evidence="6">
    <location>
        <begin position="8"/>
        <end position="60"/>
    </location>
</feature>
<sequence>MTRSAHDVLVSVIEDVLGRQLDPELSFLEAGGDSLSAMRVVASLRSAGLALSVVALLEATPIARIDMRADAPAPRTPDEDDDQHDDGSAPLTSQQQLVWFEEIAHPGSSAYVFRAVLRFRHMPRQDRIEASFRALLAEHPVLRMRVDDGDGRAFMRVSDGSLGTVERLDLPEDRSTDAILEAAGANRPFDIRAGGLVRWTALVGPEGNGVLVHAEHHLVHDGQSFNLLLAHLERLERGERSDDAPGYLDYARRAHSDAPMRRSKAVDAAHRLPRDLHDFGFGAPADRERQPRASYLRLPVPEGIRRTVKEHSDRGGVTEFTVWLHAFVRAVGTGWDASSFVVGVATSNRPSGCEATVGMFVSTVPVAVSPGTDTINDTARRLREALAVSDLDLQEYVSAARERGLERDQVIPQIAFSQHVQSLTKVTVGGEEAAVEVGIPGGGVKFACNVVLVRGPEGDALQFEYDESQLDADTIWALWTRVGRELVVVNGPRRVPSFFPQDSATDKVALRDGHDQLRYRDLEQLARRLATFGEPGDRVGVLGAASAHAFATEYALHLAGRTFVPLDPNVPTPRLQRMVEIAECTAVIDLDGGSVDLGAQTVSWDDVWALPLSDLPALAPETAYVMFTSGSTGEPKAVRVPSEAMHALGRWGAEELGLDIGTRIAQTASIGFDASIWETWTSFSAGSELLVVDNETKRDPVALVELMTDELIEVAFAPTPTAHILMDAKWPDNSRLRVLGAGGDRLHAFRRPQRFEVVNLYGPTECTSVVSAARVHSSSKAAPTIGPPLPHAGVSVVDDHGGLVGSGEAGELLVSGPLLAIGYIGIQDKEDSRFVLHPHEDVPTRAYRTGDIVRRLEDGSLEFLGRRDRQIKIAGVRIELGDVEAIALSIEGVRRAVVDVVETPDAKRLVIRVEAPGIRPDNVTQMLREALPTYVRTSTIEVLEALPLTANGKVANLPARNEGPVAADTAATSAAAVAPRGTADFALARAATLVGTNDVEASWLALGGSSLAAAQFVSWWRSAMPGTLSVVQLLRTDNVASLIRANVNAEETPLMPATTPSRAADDPGLADIVRSLLERLPENTRLALAAEIVALAARQLEH</sequence>
<accession>A0A251Y8Y7</accession>